<accession>A0A174G9R2</accession>
<evidence type="ECO:0000313" key="1">
    <source>
        <dbReference type="EMBL" id="CUO58671.1"/>
    </source>
</evidence>
<dbReference type="GeneID" id="69590415"/>
<dbReference type="CDD" id="cd00093">
    <property type="entry name" value="HTH_XRE"/>
    <property type="match status" value="1"/>
</dbReference>
<reference evidence="1 2" key="1">
    <citation type="submission" date="2015-09" db="EMBL/GenBank/DDBJ databases">
        <authorList>
            <consortium name="Pathogen Informatics"/>
        </authorList>
    </citation>
    <scope>NUCLEOTIDE SEQUENCE [LARGE SCALE GENOMIC DNA]</scope>
    <source>
        <strain evidence="1 2">2789STDY5834846</strain>
    </source>
</reference>
<dbReference type="RefSeq" id="WP_055268831.1">
    <property type="nucleotide sequence ID" value="NZ_CACRSZ010000070.1"/>
</dbReference>
<organism evidence="1 2">
    <name type="scientific">Bacteroides faecis</name>
    <dbReference type="NCBI Taxonomy" id="674529"/>
    <lineage>
        <taxon>Bacteria</taxon>
        <taxon>Pseudomonadati</taxon>
        <taxon>Bacteroidota</taxon>
        <taxon>Bacteroidia</taxon>
        <taxon>Bacteroidales</taxon>
        <taxon>Bacteroidaceae</taxon>
        <taxon>Bacteroides</taxon>
    </lineage>
</organism>
<evidence type="ECO:0000313" key="2">
    <source>
        <dbReference type="Proteomes" id="UP000095606"/>
    </source>
</evidence>
<proteinExistence type="predicted"/>
<dbReference type="EMBL" id="CZAE01000002">
    <property type="protein sequence ID" value="CUO58671.1"/>
    <property type="molecule type" value="Genomic_DNA"/>
</dbReference>
<dbReference type="GO" id="GO:0003677">
    <property type="term" value="F:DNA binding"/>
    <property type="evidence" value="ECO:0007669"/>
    <property type="project" value="InterPro"/>
</dbReference>
<sequence length="137" mass="15378">MTGLEIKEKLKRCGFTQSEIAVKLGVSPQTFNAYLKVDDIKTGLLENIATAIGQDISFFYPNICNKNNSASVNGNGNSVVSGEHNKLEVSKCQDELEAAMREIQYLKNIINEKDKRLEGKDKLLEEKERLINVLMNK</sequence>
<dbReference type="Gene3D" id="1.10.260.40">
    <property type="entry name" value="lambda repressor-like DNA-binding domains"/>
    <property type="match status" value="1"/>
</dbReference>
<gene>
    <name evidence="1" type="ORF">ERS852461_00625</name>
</gene>
<protein>
    <submittedName>
        <fullName evidence="1">Uncharacterized protein</fullName>
    </submittedName>
</protein>
<accession>A0A642MSY0</accession>
<dbReference type="AlphaFoldDB" id="A0A642MSY0"/>
<name>A0A642MSY0_9BACE</name>
<dbReference type="Proteomes" id="UP000095606">
    <property type="component" value="Unassembled WGS sequence"/>
</dbReference>
<dbReference type="SUPFAM" id="SSF47413">
    <property type="entry name" value="lambda repressor-like DNA-binding domains"/>
    <property type="match status" value="1"/>
</dbReference>
<dbReference type="SMART" id="SM00530">
    <property type="entry name" value="HTH_XRE"/>
    <property type="match status" value="1"/>
</dbReference>
<dbReference type="InterPro" id="IPR010982">
    <property type="entry name" value="Lambda_DNA-bd_dom_sf"/>
</dbReference>
<dbReference type="PROSITE" id="PS50943">
    <property type="entry name" value="HTH_CROC1"/>
    <property type="match status" value="1"/>
</dbReference>
<dbReference type="InterPro" id="IPR001387">
    <property type="entry name" value="Cro/C1-type_HTH"/>
</dbReference>